<dbReference type="AlphaFoldDB" id="A0AA42CV28"/>
<gene>
    <name evidence="10" type="ORF">OQ287_12195</name>
</gene>
<feature type="transmembrane region" description="Helical" evidence="8">
    <location>
        <begin position="176"/>
        <end position="196"/>
    </location>
</feature>
<dbReference type="PROSITE" id="PS50850">
    <property type="entry name" value="MFS"/>
    <property type="match status" value="1"/>
</dbReference>
<keyword evidence="3" id="KW-0813">Transport</keyword>
<evidence type="ECO:0000256" key="7">
    <source>
        <dbReference type="ARBA" id="ARBA00023136"/>
    </source>
</evidence>
<evidence type="ECO:0000313" key="10">
    <source>
        <dbReference type="EMBL" id="MCX2525004.1"/>
    </source>
</evidence>
<feature type="transmembrane region" description="Helical" evidence="8">
    <location>
        <begin position="21"/>
        <end position="44"/>
    </location>
</feature>
<keyword evidence="7 8" id="KW-0472">Membrane</keyword>
<feature type="transmembrane region" description="Helical" evidence="8">
    <location>
        <begin position="413"/>
        <end position="431"/>
    </location>
</feature>
<reference evidence="10" key="1">
    <citation type="submission" date="2022-11" db="EMBL/GenBank/DDBJ databases">
        <title>Larsenimonas rhizosphaerae sp. nov., isolated from a tidal mudflat.</title>
        <authorList>
            <person name="Lee S.D."/>
            <person name="Kim I.S."/>
        </authorList>
    </citation>
    <scope>NUCLEOTIDE SEQUENCE</scope>
    <source>
        <strain evidence="10">GH2-1</strain>
    </source>
</reference>
<evidence type="ECO:0000256" key="3">
    <source>
        <dbReference type="ARBA" id="ARBA00022448"/>
    </source>
</evidence>
<dbReference type="PRINTS" id="PR01036">
    <property type="entry name" value="TCRTETB"/>
</dbReference>
<feature type="transmembrane region" description="Helical" evidence="8">
    <location>
        <begin position="113"/>
        <end position="134"/>
    </location>
</feature>
<dbReference type="InterPro" id="IPR020846">
    <property type="entry name" value="MFS_dom"/>
</dbReference>
<evidence type="ECO:0000313" key="11">
    <source>
        <dbReference type="Proteomes" id="UP001165678"/>
    </source>
</evidence>
<name>A0AA42CV28_9GAMM</name>
<dbReference type="GO" id="GO:0005886">
    <property type="term" value="C:plasma membrane"/>
    <property type="evidence" value="ECO:0007669"/>
    <property type="project" value="UniProtKB-SubCell"/>
</dbReference>
<evidence type="ECO:0000256" key="4">
    <source>
        <dbReference type="ARBA" id="ARBA00022475"/>
    </source>
</evidence>
<evidence type="ECO:0000259" key="9">
    <source>
        <dbReference type="PROSITE" id="PS50850"/>
    </source>
</evidence>
<keyword evidence="11" id="KW-1185">Reference proteome</keyword>
<feature type="transmembrane region" description="Helical" evidence="8">
    <location>
        <begin position="272"/>
        <end position="297"/>
    </location>
</feature>
<dbReference type="NCBIfam" id="TIGR00711">
    <property type="entry name" value="efflux_EmrB"/>
    <property type="match status" value="1"/>
</dbReference>
<dbReference type="InterPro" id="IPR011701">
    <property type="entry name" value="MFS"/>
</dbReference>
<dbReference type="RefSeq" id="WP_250938882.1">
    <property type="nucleotide sequence ID" value="NZ_JAMLJK010000003.1"/>
</dbReference>
<feature type="transmembrane region" description="Helical" evidence="8">
    <location>
        <begin position="208"/>
        <end position="224"/>
    </location>
</feature>
<protein>
    <submittedName>
        <fullName evidence="10">MFS transporter</fullName>
    </submittedName>
</protein>
<feature type="transmembrane region" description="Helical" evidence="8">
    <location>
        <begin position="362"/>
        <end position="379"/>
    </location>
</feature>
<feature type="transmembrane region" description="Helical" evidence="8">
    <location>
        <begin position="236"/>
        <end position="251"/>
    </location>
</feature>
<dbReference type="Proteomes" id="UP001165678">
    <property type="component" value="Unassembled WGS sequence"/>
</dbReference>
<dbReference type="InterPro" id="IPR004638">
    <property type="entry name" value="EmrB-like"/>
</dbReference>
<organism evidence="10 11">
    <name type="scientific">Larsenimonas rhizosphaerae</name>
    <dbReference type="NCBI Taxonomy" id="2944682"/>
    <lineage>
        <taxon>Bacteria</taxon>
        <taxon>Pseudomonadati</taxon>
        <taxon>Pseudomonadota</taxon>
        <taxon>Gammaproteobacteria</taxon>
        <taxon>Oceanospirillales</taxon>
        <taxon>Halomonadaceae</taxon>
        <taxon>Larsenimonas</taxon>
    </lineage>
</organism>
<proteinExistence type="inferred from homology"/>
<evidence type="ECO:0000256" key="5">
    <source>
        <dbReference type="ARBA" id="ARBA00022692"/>
    </source>
</evidence>
<evidence type="ECO:0000256" key="6">
    <source>
        <dbReference type="ARBA" id="ARBA00022989"/>
    </source>
</evidence>
<comment type="caution">
    <text evidence="10">The sequence shown here is derived from an EMBL/GenBank/DDBJ whole genome shotgun (WGS) entry which is preliminary data.</text>
</comment>
<dbReference type="CDD" id="cd17321">
    <property type="entry name" value="MFS_MMR_MDR_like"/>
    <property type="match status" value="1"/>
</dbReference>
<keyword evidence="4" id="KW-1003">Cell membrane</keyword>
<feature type="domain" description="Major facilitator superfamily (MFS) profile" evidence="9">
    <location>
        <begin position="22"/>
        <end position="461"/>
    </location>
</feature>
<keyword evidence="6 8" id="KW-1133">Transmembrane helix</keyword>
<feature type="transmembrane region" description="Helical" evidence="8">
    <location>
        <begin position="88"/>
        <end position="107"/>
    </location>
</feature>
<feature type="transmembrane region" description="Helical" evidence="8">
    <location>
        <begin position="303"/>
        <end position="323"/>
    </location>
</feature>
<sequence>MKHLLSSRHDDDGYPPKPRAMAMAALMLCSLMAVLDTNIVNVALPTIADALSISSSDAIWVVNIYQLAGACAILTFAALSYRIGARRIYISGLVVFIVTSLGCAWSPSLSWLVFFRCFQGLGAAAMMSLGPALYRMVFPSRLLGSAMGFSAMIVATGIATGPTLGGLLLAVGDWPLLFLINVPVGMVALVLTWRYLPVTPGSRIAFDGWGAVWSGLMFGGLVVGVDELRSAEGSRWMLWLVLGVVSAVLFIRRQQRFDNPLLPLDIFRSSRFSMAAVTSFFAWVGQASAFLSVPFLLQGALGYSPLASALLFTPWPLAIMLSAPRAGRLADRFSPPLICTIGMMIFILGVISLALLESGAGWLDVAWRTALCGLGFGFYQSPNNRELMGSLPRQFSGTAAGVMASVRTFGQSLGAALVALALSGGLLAMAGGEPVVLALRVAVASAVIALVLSALRLRAPRE</sequence>
<dbReference type="GO" id="GO:0022857">
    <property type="term" value="F:transmembrane transporter activity"/>
    <property type="evidence" value="ECO:0007669"/>
    <property type="project" value="InterPro"/>
</dbReference>
<feature type="transmembrane region" description="Helical" evidence="8">
    <location>
        <begin position="335"/>
        <end position="356"/>
    </location>
</feature>
<comment type="similarity">
    <text evidence="2">Belongs to the major facilitator superfamily. EmrB family.</text>
</comment>
<dbReference type="Gene3D" id="1.20.1720.10">
    <property type="entry name" value="Multidrug resistance protein D"/>
    <property type="match status" value="1"/>
</dbReference>
<dbReference type="InterPro" id="IPR036259">
    <property type="entry name" value="MFS_trans_sf"/>
</dbReference>
<dbReference type="PANTHER" id="PTHR42718:SF9">
    <property type="entry name" value="MAJOR FACILITATOR SUPERFAMILY MULTIDRUG TRANSPORTER MFSC"/>
    <property type="match status" value="1"/>
</dbReference>
<dbReference type="Gene3D" id="1.20.1250.20">
    <property type="entry name" value="MFS general substrate transporter like domains"/>
    <property type="match status" value="1"/>
</dbReference>
<dbReference type="SUPFAM" id="SSF103473">
    <property type="entry name" value="MFS general substrate transporter"/>
    <property type="match status" value="1"/>
</dbReference>
<dbReference type="Pfam" id="PF07690">
    <property type="entry name" value="MFS_1"/>
    <property type="match status" value="1"/>
</dbReference>
<accession>A0AA42CV28</accession>
<evidence type="ECO:0000256" key="1">
    <source>
        <dbReference type="ARBA" id="ARBA00004651"/>
    </source>
</evidence>
<comment type="subcellular location">
    <subcellularLocation>
        <location evidence="1">Cell membrane</location>
        <topology evidence="1">Multi-pass membrane protein</topology>
    </subcellularLocation>
</comment>
<feature type="transmembrane region" description="Helical" evidence="8">
    <location>
        <begin position="64"/>
        <end position="81"/>
    </location>
</feature>
<dbReference type="EMBL" id="JAPIVE010000003">
    <property type="protein sequence ID" value="MCX2525004.1"/>
    <property type="molecule type" value="Genomic_DNA"/>
</dbReference>
<keyword evidence="5 8" id="KW-0812">Transmembrane</keyword>
<feature type="transmembrane region" description="Helical" evidence="8">
    <location>
        <begin position="437"/>
        <end position="457"/>
    </location>
</feature>
<dbReference type="PANTHER" id="PTHR42718">
    <property type="entry name" value="MAJOR FACILITATOR SUPERFAMILY MULTIDRUG TRANSPORTER MFSC"/>
    <property type="match status" value="1"/>
</dbReference>
<feature type="transmembrane region" description="Helical" evidence="8">
    <location>
        <begin position="146"/>
        <end position="170"/>
    </location>
</feature>
<evidence type="ECO:0000256" key="2">
    <source>
        <dbReference type="ARBA" id="ARBA00008537"/>
    </source>
</evidence>
<evidence type="ECO:0000256" key="8">
    <source>
        <dbReference type="SAM" id="Phobius"/>
    </source>
</evidence>